<feature type="domain" description="N-acetyltransferase" evidence="3">
    <location>
        <begin position="4"/>
        <end position="184"/>
    </location>
</feature>
<evidence type="ECO:0000259" key="3">
    <source>
        <dbReference type="PROSITE" id="PS51186"/>
    </source>
</evidence>
<sequence>MRTLTVRTAAENDLAQVVRVRVDSWRAAYAGLVPPAYLDGLDPGAALPRMKEYLAALPDRDHFLVVEAALGAEDSAQVVGFVLAGPERPSVEVAGGRRGGFGEVYALYVHPDAWFTGAGAGLLAAATEALAADGYAELTLWVLEENHQARRFYERHGWRPDGGRTDLQLAGAVLQELRYSLTVSVGAGAGVSVPQPRAGV</sequence>
<reference evidence="4" key="1">
    <citation type="submission" date="2020-11" db="EMBL/GenBank/DDBJ databases">
        <title>Isolation and identification of active actinomycetes.</title>
        <authorList>
            <person name="Yu B."/>
        </authorList>
    </citation>
    <scope>NUCLEOTIDE SEQUENCE</scope>
    <source>
        <strain evidence="4">NEAU-YB345</strain>
    </source>
</reference>
<dbReference type="PANTHER" id="PTHR43877:SF2">
    <property type="entry name" value="AMINOALKYLPHOSPHONATE N-ACETYLTRANSFERASE-RELATED"/>
    <property type="match status" value="1"/>
</dbReference>
<evidence type="ECO:0000313" key="4">
    <source>
        <dbReference type="EMBL" id="MBF9073863.1"/>
    </source>
</evidence>
<keyword evidence="2" id="KW-0012">Acyltransferase</keyword>
<evidence type="ECO:0000313" key="5">
    <source>
        <dbReference type="Proteomes" id="UP000657385"/>
    </source>
</evidence>
<dbReference type="InterPro" id="IPR050832">
    <property type="entry name" value="Bact_Acetyltransf"/>
</dbReference>
<dbReference type="AlphaFoldDB" id="A0A931FHP9"/>
<dbReference type="Gene3D" id="3.40.630.30">
    <property type="match status" value="1"/>
</dbReference>
<evidence type="ECO:0000256" key="1">
    <source>
        <dbReference type="ARBA" id="ARBA00022679"/>
    </source>
</evidence>
<dbReference type="GO" id="GO:0016747">
    <property type="term" value="F:acyltransferase activity, transferring groups other than amino-acyl groups"/>
    <property type="evidence" value="ECO:0007669"/>
    <property type="project" value="InterPro"/>
</dbReference>
<protein>
    <submittedName>
        <fullName evidence="4">GNAT family N-acetyltransferase</fullName>
    </submittedName>
</protein>
<dbReference type="InterPro" id="IPR016181">
    <property type="entry name" value="Acyl_CoA_acyltransferase"/>
</dbReference>
<accession>A0A931FHP9</accession>
<dbReference type="RefSeq" id="WP_196198706.1">
    <property type="nucleotide sequence ID" value="NZ_JADPRT010000027.1"/>
</dbReference>
<keyword evidence="1" id="KW-0808">Transferase</keyword>
<dbReference type="SUPFAM" id="SSF55729">
    <property type="entry name" value="Acyl-CoA N-acyltransferases (Nat)"/>
    <property type="match status" value="1"/>
</dbReference>
<dbReference type="PANTHER" id="PTHR43877">
    <property type="entry name" value="AMINOALKYLPHOSPHONATE N-ACETYLTRANSFERASE-RELATED-RELATED"/>
    <property type="match status" value="1"/>
</dbReference>
<gene>
    <name evidence="4" type="ORF">I2501_38205</name>
</gene>
<keyword evidence="5" id="KW-1185">Reference proteome</keyword>
<evidence type="ECO:0000256" key="2">
    <source>
        <dbReference type="ARBA" id="ARBA00023315"/>
    </source>
</evidence>
<organism evidence="4 5">
    <name type="scientific">Streptacidiphilus fuscans</name>
    <dbReference type="NCBI Taxonomy" id="2789292"/>
    <lineage>
        <taxon>Bacteria</taxon>
        <taxon>Bacillati</taxon>
        <taxon>Actinomycetota</taxon>
        <taxon>Actinomycetes</taxon>
        <taxon>Kitasatosporales</taxon>
        <taxon>Streptomycetaceae</taxon>
        <taxon>Streptacidiphilus</taxon>
    </lineage>
</organism>
<proteinExistence type="predicted"/>
<comment type="caution">
    <text evidence="4">The sequence shown here is derived from an EMBL/GenBank/DDBJ whole genome shotgun (WGS) entry which is preliminary data.</text>
</comment>
<dbReference type="PROSITE" id="PS51186">
    <property type="entry name" value="GNAT"/>
    <property type="match status" value="1"/>
</dbReference>
<dbReference type="Pfam" id="PF00583">
    <property type="entry name" value="Acetyltransf_1"/>
    <property type="match status" value="1"/>
</dbReference>
<dbReference type="InterPro" id="IPR000182">
    <property type="entry name" value="GNAT_dom"/>
</dbReference>
<dbReference type="Proteomes" id="UP000657385">
    <property type="component" value="Unassembled WGS sequence"/>
</dbReference>
<dbReference type="EMBL" id="JADPRT010000027">
    <property type="protein sequence ID" value="MBF9073863.1"/>
    <property type="molecule type" value="Genomic_DNA"/>
</dbReference>
<name>A0A931FHP9_9ACTN</name>